<dbReference type="GO" id="GO:0005886">
    <property type="term" value="C:plasma membrane"/>
    <property type="evidence" value="ECO:0007669"/>
    <property type="project" value="UniProtKB-SubCell"/>
</dbReference>
<organism evidence="8 9">
    <name type="scientific">Acetobacter peroxydans</name>
    <dbReference type="NCBI Taxonomy" id="104098"/>
    <lineage>
        <taxon>Bacteria</taxon>
        <taxon>Pseudomonadati</taxon>
        <taxon>Pseudomonadota</taxon>
        <taxon>Alphaproteobacteria</taxon>
        <taxon>Acetobacterales</taxon>
        <taxon>Acetobacteraceae</taxon>
        <taxon>Acetobacter</taxon>
    </lineage>
</organism>
<reference evidence="8 9" key="1">
    <citation type="submission" date="2019-06" db="EMBL/GenBank/DDBJ databases">
        <title>Whole genome shotgun sequence of Acetobacter peroxydans NBRC 13755.</title>
        <authorList>
            <person name="Hosoyama A."/>
            <person name="Uohara A."/>
            <person name="Ohji S."/>
            <person name="Ichikawa N."/>
        </authorList>
    </citation>
    <scope>NUCLEOTIDE SEQUENCE [LARGE SCALE GENOMIC DNA]</scope>
    <source>
        <strain evidence="8 9">NBRC 13755</strain>
    </source>
</reference>
<keyword evidence="4 6" id="KW-1133">Transmembrane helix</keyword>
<keyword evidence="5 6" id="KW-0472">Membrane</keyword>
<feature type="transmembrane region" description="Helical" evidence="6">
    <location>
        <begin position="77"/>
        <end position="97"/>
    </location>
</feature>
<feature type="transmembrane region" description="Helical" evidence="6">
    <location>
        <begin position="45"/>
        <end position="65"/>
    </location>
</feature>
<dbReference type="AlphaFoldDB" id="A0A4Y3U0D8"/>
<feature type="domain" description="EamA" evidence="7">
    <location>
        <begin position="160"/>
        <end position="290"/>
    </location>
</feature>
<feature type="transmembrane region" description="Helical" evidence="6">
    <location>
        <begin position="130"/>
        <end position="150"/>
    </location>
</feature>
<evidence type="ECO:0000313" key="8">
    <source>
        <dbReference type="EMBL" id="GEB86445.1"/>
    </source>
</evidence>
<evidence type="ECO:0000256" key="3">
    <source>
        <dbReference type="ARBA" id="ARBA00022692"/>
    </source>
</evidence>
<keyword evidence="9" id="KW-1185">Reference proteome</keyword>
<dbReference type="InterPro" id="IPR037185">
    <property type="entry name" value="EmrE-like"/>
</dbReference>
<evidence type="ECO:0000313" key="9">
    <source>
        <dbReference type="Proteomes" id="UP000317730"/>
    </source>
</evidence>
<feature type="transmembrane region" description="Helical" evidence="6">
    <location>
        <begin position="20"/>
        <end position="39"/>
    </location>
</feature>
<evidence type="ECO:0000256" key="4">
    <source>
        <dbReference type="ARBA" id="ARBA00022989"/>
    </source>
</evidence>
<feature type="transmembrane region" description="Helical" evidence="6">
    <location>
        <begin position="162"/>
        <end position="181"/>
    </location>
</feature>
<accession>A0A4Y3U0D8</accession>
<comment type="subcellular location">
    <subcellularLocation>
        <location evidence="1">Cell membrane</location>
        <topology evidence="1">Multi-pass membrane protein</topology>
    </subcellularLocation>
</comment>
<evidence type="ECO:0000259" key="7">
    <source>
        <dbReference type="Pfam" id="PF00892"/>
    </source>
</evidence>
<evidence type="ECO:0000256" key="2">
    <source>
        <dbReference type="ARBA" id="ARBA00022475"/>
    </source>
</evidence>
<proteinExistence type="predicted"/>
<feature type="transmembrane region" description="Helical" evidence="6">
    <location>
        <begin position="103"/>
        <end position="123"/>
    </location>
</feature>
<dbReference type="Pfam" id="PF00892">
    <property type="entry name" value="EamA"/>
    <property type="match status" value="2"/>
</dbReference>
<dbReference type="EMBL" id="BJMV01000014">
    <property type="protein sequence ID" value="GEB86445.1"/>
    <property type="molecule type" value="Genomic_DNA"/>
</dbReference>
<dbReference type="InterPro" id="IPR051258">
    <property type="entry name" value="Diverse_Substrate_Transporter"/>
</dbReference>
<dbReference type="SUPFAM" id="SSF103481">
    <property type="entry name" value="Multidrug resistance efflux transporter EmrE"/>
    <property type="match status" value="2"/>
</dbReference>
<gene>
    <name evidence="8" type="ORF">APE01nite_22420</name>
</gene>
<feature type="domain" description="EamA" evidence="7">
    <location>
        <begin position="20"/>
        <end position="147"/>
    </location>
</feature>
<dbReference type="PANTHER" id="PTHR42920">
    <property type="entry name" value="OS03G0707200 PROTEIN-RELATED"/>
    <property type="match status" value="1"/>
</dbReference>
<comment type="caution">
    <text evidence="8">The sequence shown here is derived from an EMBL/GenBank/DDBJ whole genome shotgun (WGS) entry which is preliminary data.</text>
</comment>
<keyword evidence="2" id="KW-1003">Cell membrane</keyword>
<sequence>MEGAGAGVASSRASAFLPELVLIVTAALWGGTFLIVQLAEQHTGPLFFVAARFMTAAALTGLLFFRAMPGLNRAECVAGVIIGVVMFGAYTLQTWGLRSISSSQSAFITGMYVPVVPFVQWLFSRRAPRLAGWLGIGCAFCGLVLLTGWRQIVSLQLGAGEVGTLVAAGLIALEIVLVGYFARPGLDSFRMTFVQLLVVGVLASCAMPLAHEAVPAFSWGWALPVLALGGLSAVIYTAMNWAQQTVSPTRATVIYAGEPVWAGLVGWLAGEALPMRALAGAGLVVLGVLVSEMRLGKK</sequence>
<protein>
    <submittedName>
        <fullName evidence="8">Membrane protein</fullName>
    </submittedName>
</protein>
<dbReference type="PANTHER" id="PTHR42920:SF5">
    <property type="entry name" value="EAMA DOMAIN-CONTAINING PROTEIN"/>
    <property type="match status" value="1"/>
</dbReference>
<feature type="transmembrane region" description="Helical" evidence="6">
    <location>
        <begin position="193"/>
        <end position="210"/>
    </location>
</feature>
<evidence type="ECO:0000256" key="6">
    <source>
        <dbReference type="SAM" id="Phobius"/>
    </source>
</evidence>
<keyword evidence="3 6" id="KW-0812">Transmembrane</keyword>
<feature type="transmembrane region" description="Helical" evidence="6">
    <location>
        <begin position="216"/>
        <end position="239"/>
    </location>
</feature>
<evidence type="ECO:0000256" key="5">
    <source>
        <dbReference type="ARBA" id="ARBA00023136"/>
    </source>
</evidence>
<dbReference type="Proteomes" id="UP000317730">
    <property type="component" value="Unassembled WGS sequence"/>
</dbReference>
<dbReference type="OrthoDB" id="9804865at2"/>
<dbReference type="InterPro" id="IPR000620">
    <property type="entry name" value="EamA_dom"/>
</dbReference>
<evidence type="ECO:0000256" key="1">
    <source>
        <dbReference type="ARBA" id="ARBA00004651"/>
    </source>
</evidence>
<name>A0A4Y3U0D8_9PROT</name>